<name>A0A1H0F6U3_9GAMM</name>
<evidence type="ECO:0000313" key="4">
    <source>
        <dbReference type="EMBL" id="SDN90378.1"/>
    </source>
</evidence>
<organism evidence="4 5">
    <name type="scientific">Vreelandella arcis</name>
    <dbReference type="NCBI Taxonomy" id="416873"/>
    <lineage>
        <taxon>Bacteria</taxon>
        <taxon>Pseudomonadati</taxon>
        <taxon>Pseudomonadota</taxon>
        <taxon>Gammaproteobacteria</taxon>
        <taxon>Oceanospirillales</taxon>
        <taxon>Halomonadaceae</taxon>
        <taxon>Vreelandella</taxon>
    </lineage>
</organism>
<protein>
    <submittedName>
        <fullName evidence="4">Uncharacterized conserved protein YafD, endonuclease/exonuclease/phosphatase (EEP) superfamily</fullName>
    </submittedName>
</protein>
<dbReference type="SUPFAM" id="SSF56219">
    <property type="entry name" value="DNase I-like"/>
    <property type="match status" value="1"/>
</dbReference>
<dbReference type="InterPro" id="IPR036691">
    <property type="entry name" value="Endo/exonu/phosph_ase_sf"/>
</dbReference>
<dbReference type="STRING" id="416873.SAMN04487951_109141"/>
<evidence type="ECO:0000259" key="3">
    <source>
        <dbReference type="Pfam" id="PF03372"/>
    </source>
</evidence>
<accession>A0A1H0F6U3</accession>
<dbReference type="AlphaFoldDB" id="A0A1H0F6U3"/>
<feature type="transmembrane region" description="Helical" evidence="2">
    <location>
        <begin position="36"/>
        <end position="55"/>
    </location>
</feature>
<evidence type="ECO:0000256" key="1">
    <source>
        <dbReference type="SAM" id="MobiDB-lite"/>
    </source>
</evidence>
<keyword evidence="2" id="KW-1133">Transmembrane helix</keyword>
<dbReference type="Gene3D" id="3.60.10.10">
    <property type="entry name" value="Endonuclease/exonuclease/phosphatase"/>
    <property type="match status" value="1"/>
</dbReference>
<feature type="compositionally biased region" description="Basic and acidic residues" evidence="1">
    <location>
        <begin position="326"/>
        <end position="336"/>
    </location>
</feature>
<proteinExistence type="predicted"/>
<dbReference type="OrthoDB" id="9796594at2"/>
<feature type="region of interest" description="Disordered" evidence="1">
    <location>
        <begin position="326"/>
        <end position="356"/>
    </location>
</feature>
<gene>
    <name evidence="4" type="ORF">SAMN04487951_109141</name>
</gene>
<dbReference type="GO" id="GO:0004527">
    <property type="term" value="F:exonuclease activity"/>
    <property type="evidence" value="ECO:0007669"/>
    <property type="project" value="UniProtKB-KW"/>
</dbReference>
<keyword evidence="4" id="KW-0269">Exonuclease</keyword>
<feature type="transmembrane region" description="Helical" evidence="2">
    <location>
        <begin position="61"/>
        <end position="80"/>
    </location>
</feature>
<keyword evidence="4" id="KW-0540">Nuclease</keyword>
<keyword evidence="2" id="KW-0812">Transmembrane</keyword>
<feature type="transmembrane region" description="Helical" evidence="2">
    <location>
        <begin position="6"/>
        <end position="24"/>
    </location>
</feature>
<keyword evidence="5" id="KW-1185">Reference proteome</keyword>
<dbReference type="Proteomes" id="UP000199677">
    <property type="component" value="Unassembled WGS sequence"/>
</dbReference>
<keyword evidence="4" id="KW-0255">Endonuclease</keyword>
<keyword evidence="2" id="KW-0472">Membrane</keyword>
<reference evidence="5" key="1">
    <citation type="submission" date="2016-10" db="EMBL/GenBank/DDBJ databases">
        <authorList>
            <person name="Varghese N."/>
            <person name="Submissions S."/>
        </authorList>
    </citation>
    <scope>NUCLEOTIDE SEQUENCE [LARGE SCALE GENOMIC DNA]</scope>
    <source>
        <strain evidence="5">CGMCC 1.6494</strain>
    </source>
</reference>
<dbReference type="Pfam" id="PF03372">
    <property type="entry name" value="Exo_endo_phos"/>
    <property type="match status" value="1"/>
</dbReference>
<evidence type="ECO:0000313" key="5">
    <source>
        <dbReference type="Proteomes" id="UP000199677"/>
    </source>
</evidence>
<dbReference type="RefSeq" id="WP_089706865.1">
    <property type="nucleotide sequence ID" value="NZ_FNII01000009.1"/>
</dbReference>
<dbReference type="GO" id="GO:0004519">
    <property type="term" value="F:endonuclease activity"/>
    <property type="evidence" value="ECO:0007669"/>
    <property type="project" value="UniProtKB-KW"/>
</dbReference>
<feature type="domain" description="Endonuclease/exonuclease/phosphatase" evidence="3">
    <location>
        <begin position="107"/>
        <end position="312"/>
    </location>
</feature>
<keyword evidence="4" id="KW-0378">Hydrolase</keyword>
<dbReference type="EMBL" id="FNII01000009">
    <property type="protein sequence ID" value="SDN90378.1"/>
    <property type="molecule type" value="Genomic_DNA"/>
</dbReference>
<dbReference type="InterPro" id="IPR005135">
    <property type="entry name" value="Endo/exonuclease/phosphatase"/>
</dbReference>
<evidence type="ECO:0000256" key="2">
    <source>
        <dbReference type="SAM" id="Phobius"/>
    </source>
</evidence>
<sequence length="356" mass="41244">MLGLMLGSIAIVLLLATLISRIRLRWWWIRSFEFPRLQIACVAAACCIAALWLPLSFTWRLITLTVCLVVIIIQACYILPWTRLWTKQVRSAIVRNEARDITLLIANVLTPNRQSSTLVSQIHAHQPDIVLTLESDQWWQDQLDPELDPQWPYSVKIPLDNLYGMHLYSRLPLEDTSVEWLIQDDIPSIHTYIKLPGSERIRFFAVHPRPPAPSESEKSLWRDAELLWIGEKIQKTPQPTLVAGDLNDVAWSRTTRRFCRVSGMLDPRRGRGMFSTFHAQYPILRWPLDHIFVSEHFMLGNMRRLAGFGSDHFPILATLCYRPGRKDEHENPKASAEEQSEAHQTIRKGQREEQKT</sequence>